<dbReference type="RefSeq" id="WP_255034836.1">
    <property type="nucleotide sequence ID" value="NZ_CP101414.1"/>
</dbReference>
<reference evidence="3 5" key="1">
    <citation type="submission" date="2021-11" db="EMBL/GenBank/DDBJ databases">
        <title>Description of Mycoplasma bradburyaesp. nov.from sea birds: a tribute to a great mycoplasmologist.</title>
        <authorList>
            <person name="Ramirez A.S."/>
            <person name="Poveda C."/>
            <person name="Suarez-Perez A."/>
            <person name="Rosales R.S."/>
            <person name="Dijkman R."/>
            <person name="Feberwee A."/>
            <person name="Spergser J."/>
            <person name="Szostak M.P."/>
            <person name="Ressel L."/>
            <person name="Calabuig P."/>
            <person name="Catania S."/>
            <person name="Gobbo F."/>
            <person name="Timofte D."/>
            <person name="Poveda J.B."/>
        </authorList>
    </citation>
    <scope>NUCLEOTIDE SEQUENCE</scope>
    <source>
        <strain evidence="2 5">T158</strain>
        <strain evidence="3">T264</strain>
    </source>
</reference>
<keyword evidence="1" id="KW-1133">Transmembrane helix</keyword>
<keyword evidence="1" id="KW-0812">Transmembrane</keyword>
<dbReference type="EMBL" id="JAJHZP010000015">
    <property type="protein sequence ID" value="MDC4183579.1"/>
    <property type="molecule type" value="Genomic_DNA"/>
</dbReference>
<keyword evidence="1" id="KW-0472">Membrane</keyword>
<proteinExistence type="predicted"/>
<accession>A0AAW6HQD3</accession>
<feature type="transmembrane region" description="Helical" evidence="1">
    <location>
        <begin position="238"/>
        <end position="263"/>
    </location>
</feature>
<evidence type="ECO:0000256" key="1">
    <source>
        <dbReference type="SAM" id="Phobius"/>
    </source>
</evidence>
<name>A0AAW6HQD3_9MOLU</name>
<sequence length="265" mass="29801">MIAAQNYVKTILQTQNKLAKKAFLKSHIYAGIVFLASFIFALVITIIYKNVWSKSIQSTNALFISSSISLSVGFLIVIFSSFFVDINRSKTRIITFFVLVWLFLSYGLGGLLSSVDAANSLGIDENIKLSTFIVPLLIVSVVYISTSILGYYMSNKVGFSLAKLLFAMLIINIIFILGINIVYIFGFNAFKFDWIFLIISIVSLVISVISLVVSSFITKNTAEMIQLSGNEGLIQNFIIYNAYMLFIRLFSLFIDILRLFAYFRS</sequence>
<dbReference type="Proteomes" id="UP001216384">
    <property type="component" value="Unassembled WGS sequence"/>
</dbReference>
<evidence type="ECO:0000313" key="2">
    <source>
        <dbReference type="EMBL" id="MDC4182131.1"/>
    </source>
</evidence>
<dbReference type="EMBL" id="JAJHZM010000013">
    <property type="protein sequence ID" value="MDC4182131.1"/>
    <property type="molecule type" value="Genomic_DNA"/>
</dbReference>
<feature type="transmembrane region" description="Helical" evidence="1">
    <location>
        <begin position="164"/>
        <end position="188"/>
    </location>
</feature>
<keyword evidence="5" id="KW-1185">Reference proteome</keyword>
<evidence type="ECO:0000313" key="3">
    <source>
        <dbReference type="EMBL" id="MDC4183579.1"/>
    </source>
</evidence>
<organism evidence="3 4">
    <name type="scientific">Mycoplasma bradburyae</name>
    <dbReference type="NCBI Taxonomy" id="2963128"/>
    <lineage>
        <taxon>Bacteria</taxon>
        <taxon>Bacillati</taxon>
        <taxon>Mycoplasmatota</taxon>
        <taxon>Mollicutes</taxon>
        <taxon>Mycoplasmataceae</taxon>
        <taxon>Mycoplasma</taxon>
    </lineage>
</organism>
<evidence type="ECO:0000313" key="5">
    <source>
        <dbReference type="Proteomes" id="UP001220940"/>
    </source>
</evidence>
<feature type="transmembrane region" description="Helical" evidence="1">
    <location>
        <begin position="28"/>
        <end position="48"/>
    </location>
</feature>
<gene>
    <name evidence="2" type="ORF">LNO68_02940</name>
    <name evidence="3" type="ORF">LNO71_02895</name>
</gene>
<evidence type="ECO:0008006" key="6">
    <source>
        <dbReference type="Google" id="ProtNLM"/>
    </source>
</evidence>
<evidence type="ECO:0000313" key="4">
    <source>
        <dbReference type="Proteomes" id="UP001216384"/>
    </source>
</evidence>
<feature type="transmembrane region" description="Helical" evidence="1">
    <location>
        <begin position="194"/>
        <end position="217"/>
    </location>
</feature>
<comment type="caution">
    <text evidence="3">The sequence shown here is derived from an EMBL/GenBank/DDBJ whole genome shotgun (WGS) entry which is preliminary data.</text>
</comment>
<feature type="transmembrane region" description="Helical" evidence="1">
    <location>
        <begin position="132"/>
        <end position="152"/>
    </location>
</feature>
<dbReference type="AlphaFoldDB" id="A0AAW6HQD3"/>
<protein>
    <recommendedName>
        <fullName evidence="6">Inhibitor of apoptosis-promoting Bax1</fullName>
    </recommendedName>
</protein>
<dbReference type="Proteomes" id="UP001220940">
    <property type="component" value="Unassembled WGS sequence"/>
</dbReference>
<feature type="transmembrane region" description="Helical" evidence="1">
    <location>
        <begin position="93"/>
        <end position="112"/>
    </location>
</feature>
<feature type="transmembrane region" description="Helical" evidence="1">
    <location>
        <begin position="60"/>
        <end position="84"/>
    </location>
</feature>